<dbReference type="GO" id="GO:0005886">
    <property type="term" value="C:plasma membrane"/>
    <property type="evidence" value="ECO:0007669"/>
    <property type="project" value="UniProtKB-SubCell"/>
</dbReference>
<evidence type="ECO:0000313" key="10">
    <source>
        <dbReference type="EMBL" id="RSH85251.1"/>
    </source>
</evidence>
<organism evidence="10 11">
    <name type="scientific">Saitozyma podzolica</name>
    <dbReference type="NCBI Taxonomy" id="1890683"/>
    <lineage>
        <taxon>Eukaryota</taxon>
        <taxon>Fungi</taxon>
        <taxon>Dikarya</taxon>
        <taxon>Basidiomycota</taxon>
        <taxon>Agaricomycotina</taxon>
        <taxon>Tremellomycetes</taxon>
        <taxon>Tremellales</taxon>
        <taxon>Trimorphomycetaceae</taxon>
        <taxon>Saitozyma</taxon>
    </lineage>
</organism>
<dbReference type="OrthoDB" id="187348at2759"/>
<dbReference type="GO" id="GO:0015297">
    <property type="term" value="F:antiporter activity"/>
    <property type="evidence" value="ECO:0007669"/>
    <property type="project" value="InterPro"/>
</dbReference>
<feature type="transmembrane region" description="Helical" evidence="9">
    <location>
        <begin position="404"/>
        <end position="427"/>
    </location>
</feature>
<keyword evidence="4" id="KW-1003">Cell membrane</keyword>
<feature type="compositionally biased region" description="Basic residues" evidence="8">
    <location>
        <begin position="165"/>
        <end position="175"/>
    </location>
</feature>
<evidence type="ECO:0000256" key="6">
    <source>
        <dbReference type="ARBA" id="ARBA00022989"/>
    </source>
</evidence>
<evidence type="ECO:0000256" key="1">
    <source>
        <dbReference type="ARBA" id="ARBA00004651"/>
    </source>
</evidence>
<gene>
    <name evidence="10" type="ORF">EHS25_005058</name>
</gene>
<proteinExistence type="inferred from homology"/>
<dbReference type="Proteomes" id="UP000279259">
    <property type="component" value="Unassembled WGS sequence"/>
</dbReference>
<dbReference type="AlphaFoldDB" id="A0A427Y2E5"/>
<evidence type="ECO:0000256" key="3">
    <source>
        <dbReference type="ARBA" id="ARBA00022448"/>
    </source>
</evidence>
<comment type="subcellular location">
    <subcellularLocation>
        <location evidence="1">Cell membrane</location>
        <topology evidence="1">Multi-pass membrane protein</topology>
    </subcellularLocation>
</comment>
<evidence type="ECO:0000256" key="7">
    <source>
        <dbReference type="ARBA" id="ARBA00023136"/>
    </source>
</evidence>
<dbReference type="GO" id="GO:0015105">
    <property type="term" value="F:arsenite transmembrane transporter activity"/>
    <property type="evidence" value="ECO:0007669"/>
    <property type="project" value="TreeGrafter"/>
</dbReference>
<sequence length="614" mass="66831">MTIIRLKLQHSNKFAYNESLSSTAFEIDGAEPARPLKNDHGPREPRQQLIDTMSKAETGQSPTVATAAAEPTSSTRPRAEREHTAPVVEGSGSQSSAPGPSGPCGPAPNLERATEGNRRLTAKSECGDGDGDGERMCTCNVWSCPKSEANSVDLAVDPGQTPRAARAHRHDPRRGHWRVRAQCAGDLQQGGLCRYLDPVGRRDDRHDVAGVDKGAIRADSFAPPHPSALGTGVDLAGSQLGHCAFREWFDPIFSMAPTRPGLLHNHDVTRCLSNLNIRPHPFRNLLAPSFPCHWVLRTNRALATRATRAMLTRHQVMLACAYAALPDLPSYRAGVIMVGLARCIAMVMIWNQIAGGDINLCAIIVIINSVLQIALYSPFTIFFIRIISDNDGITDPFDLQYGPVAIAVLVFLGIPLALGFITRFLLIFTIGRHNFETRFLPYFSPLALAGLLYTIIIIFAQQARHILDNLGPVFRTIVPLFLYFSIMFSATFAGMWWWSNRASTPAGKRSGYEEAAVQSFTAASNNFELSIAVCVSVFGPGSDQALAATIGPLVEVPVLVSLTWLSIYLGRRLKWGGRTPAEREADAAAAAASGGQEKLRRTEDVEAKRSEDTI</sequence>
<feature type="compositionally biased region" description="Polar residues" evidence="8">
    <location>
        <begin position="54"/>
        <end position="64"/>
    </location>
</feature>
<feature type="region of interest" description="Disordered" evidence="8">
    <location>
        <begin position="156"/>
        <end position="175"/>
    </location>
</feature>
<reference evidence="10 11" key="1">
    <citation type="submission" date="2018-11" db="EMBL/GenBank/DDBJ databases">
        <title>Genome sequence of Saitozyma podzolica DSM 27192.</title>
        <authorList>
            <person name="Aliyu H."/>
            <person name="Gorte O."/>
            <person name="Ochsenreither K."/>
        </authorList>
    </citation>
    <scope>NUCLEOTIDE SEQUENCE [LARGE SCALE GENOMIC DNA]</scope>
    <source>
        <strain evidence="10 11">DSM 27192</strain>
    </source>
</reference>
<dbReference type="Gene3D" id="1.20.1530.20">
    <property type="match status" value="1"/>
</dbReference>
<comment type="similarity">
    <text evidence="2">Belongs to the arsenical resistance-3 (ACR3) (TC 2.A.59) family.</text>
</comment>
<dbReference type="PANTHER" id="PTHR43057">
    <property type="entry name" value="ARSENITE EFFLUX TRANSPORTER"/>
    <property type="match status" value="1"/>
</dbReference>
<feature type="transmembrane region" description="Helical" evidence="9">
    <location>
        <begin position="439"/>
        <end position="460"/>
    </location>
</feature>
<evidence type="ECO:0000256" key="5">
    <source>
        <dbReference type="ARBA" id="ARBA00022692"/>
    </source>
</evidence>
<keyword evidence="7 9" id="KW-0472">Membrane</keyword>
<dbReference type="Pfam" id="PF01758">
    <property type="entry name" value="SBF"/>
    <property type="match status" value="1"/>
</dbReference>
<feature type="transmembrane region" description="Helical" evidence="9">
    <location>
        <begin position="362"/>
        <end position="384"/>
    </location>
</feature>
<dbReference type="PANTHER" id="PTHR43057:SF1">
    <property type="entry name" value="ARSENICAL-RESISTANCE PROTEIN 3"/>
    <property type="match status" value="1"/>
</dbReference>
<dbReference type="InterPro" id="IPR038770">
    <property type="entry name" value="Na+/solute_symporter_sf"/>
</dbReference>
<protein>
    <recommendedName>
        <fullName evidence="12">Arsenical-resistance protein</fullName>
    </recommendedName>
</protein>
<feature type="region of interest" description="Disordered" evidence="8">
    <location>
        <begin position="54"/>
        <end position="118"/>
    </location>
</feature>
<feature type="compositionally biased region" description="Low complexity" evidence="8">
    <location>
        <begin position="90"/>
        <end position="99"/>
    </location>
</feature>
<evidence type="ECO:0000256" key="2">
    <source>
        <dbReference type="ARBA" id="ARBA00010110"/>
    </source>
</evidence>
<evidence type="ECO:0008006" key="12">
    <source>
        <dbReference type="Google" id="ProtNLM"/>
    </source>
</evidence>
<feature type="transmembrane region" description="Helical" evidence="9">
    <location>
        <begin position="480"/>
        <end position="499"/>
    </location>
</feature>
<comment type="caution">
    <text evidence="10">The sequence shown here is derived from an EMBL/GenBank/DDBJ whole genome shotgun (WGS) entry which is preliminary data.</text>
</comment>
<keyword evidence="3" id="KW-0813">Transport</keyword>
<evidence type="ECO:0000313" key="11">
    <source>
        <dbReference type="Proteomes" id="UP000279259"/>
    </source>
</evidence>
<name>A0A427Y2E5_9TREE</name>
<dbReference type="InterPro" id="IPR002657">
    <property type="entry name" value="BilAc:Na_symport/Acr3"/>
</dbReference>
<keyword evidence="5 9" id="KW-0812">Transmembrane</keyword>
<keyword evidence="11" id="KW-1185">Reference proteome</keyword>
<dbReference type="InterPro" id="IPR004706">
    <property type="entry name" value="Arsenical-R_Acr3"/>
</dbReference>
<dbReference type="EMBL" id="RSCD01000021">
    <property type="protein sequence ID" value="RSH85251.1"/>
    <property type="molecule type" value="Genomic_DNA"/>
</dbReference>
<dbReference type="STRING" id="1890683.A0A427Y2E5"/>
<feature type="transmembrane region" description="Helical" evidence="9">
    <location>
        <begin position="331"/>
        <end position="350"/>
    </location>
</feature>
<keyword evidence="6 9" id="KW-1133">Transmembrane helix</keyword>
<feature type="region of interest" description="Disordered" evidence="8">
    <location>
        <begin position="584"/>
        <end position="614"/>
    </location>
</feature>
<evidence type="ECO:0000256" key="8">
    <source>
        <dbReference type="SAM" id="MobiDB-lite"/>
    </source>
</evidence>
<dbReference type="GO" id="GO:0015104">
    <property type="term" value="F:antimonite transmembrane transporter activity"/>
    <property type="evidence" value="ECO:0007669"/>
    <property type="project" value="TreeGrafter"/>
</dbReference>
<feature type="compositionally biased region" description="Basic and acidic residues" evidence="8">
    <location>
        <begin position="597"/>
        <end position="614"/>
    </location>
</feature>
<evidence type="ECO:0000256" key="4">
    <source>
        <dbReference type="ARBA" id="ARBA00022475"/>
    </source>
</evidence>
<accession>A0A427Y2E5</accession>
<evidence type="ECO:0000256" key="9">
    <source>
        <dbReference type="SAM" id="Phobius"/>
    </source>
</evidence>